<evidence type="ECO:0000256" key="1">
    <source>
        <dbReference type="SAM" id="Phobius"/>
    </source>
</evidence>
<keyword evidence="1" id="KW-0472">Membrane</keyword>
<organism evidence="2">
    <name type="scientific">Ignisphaera aggregans</name>
    <dbReference type="NCBI Taxonomy" id="334771"/>
    <lineage>
        <taxon>Archaea</taxon>
        <taxon>Thermoproteota</taxon>
        <taxon>Thermoprotei</taxon>
        <taxon>Desulfurococcales</taxon>
        <taxon>Desulfurococcaceae</taxon>
        <taxon>Ignisphaera</taxon>
    </lineage>
</organism>
<dbReference type="InterPro" id="IPR029052">
    <property type="entry name" value="Metallo-depent_PP-like"/>
</dbReference>
<dbReference type="SUPFAM" id="SSF56300">
    <property type="entry name" value="Metallo-dependent phosphatases"/>
    <property type="match status" value="1"/>
</dbReference>
<reference evidence="2" key="1">
    <citation type="journal article" date="2020" name="mSystems">
        <title>Genome- and Community-Level Interaction Insights into Carbon Utilization and Element Cycling Functions of Hydrothermarchaeota in Hydrothermal Sediment.</title>
        <authorList>
            <person name="Zhou Z."/>
            <person name="Liu Y."/>
            <person name="Xu W."/>
            <person name="Pan J."/>
            <person name="Luo Z.H."/>
            <person name="Li M."/>
        </authorList>
    </citation>
    <scope>NUCLEOTIDE SEQUENCE</scope>
    <source>
        <strain evidence="2">SpSt-629</strain>
    </source>
</reference>
<protein>
    <recommendedName>
        <fullName evidence="3">Calcineurin-like phosphoesterase domain-containing protein</fullName>
    </recommendedName>
</protein>
<keyword evidence="1" id="KW-1133">Transmembrane helix</keyword>
<proteinExistence type="predicted"/>
<evidence type="ECO:0008006" key="3">
    <source>
        <dbReference type="Google" id="ProtNLM"/>
    </source>
</evidence>
<accession>A0A832AV68</accession>
<name>A0A832AV68_9CREN</name>
<dbReference type="Gene3D" id="3.60.21.10">
    <property type="match status" value="1"/>
</dbReference>
<dbReference type="AlphaFoldDB" id="A0A832AV68"/>
<sequence>MVLIHITLVMLTSVLFCFILYNFPWISRYWSPDIEKFVVKKGSKIALVSDVHIGADSLDIDWIRIIGKTVEKLSIDFLIVVGDLVNKRLYIDINYLEKFARVVTNIMDLRNTVILYVPSNSAHDLALYSQKKGGIRFRFLDRNVEFIYTVHMLRIDFEECSESIYVTHGDYISRNGVLSYLLDKVGRKMFKKLFTGVIGRKILDLDNRSWIVVGHSHVSYLDRSYRAIGLGCWIKRYYAPRESSIAIASCRNKSLNIRFISLDKRSY</sequence>
<evidence type="ECO:0000313" key="2">
    <source>
        <dbReference type="EMBL" id="HFQ79058.1"/>
    </source>
</evidence>
<feature type="transmembrane region" description="Helical" evidence="1">
    <location>
        <begin position="6"/>
        <end position="26"/>
    </location>
</feature>
<gene>
    <name evidence="2" type="ORF">ENT99_05070</name>
</gene>
<keyword evidence="1" id="KW-0812">Transmembrane</keyword>
<comment type="caution">
    <text evidence="2">The sequence shown here is derived from an EMBL/GenBank/DDBJ whole genome shotgun (WGS) entry which is preliminary data.</text>
</comment>
<dbReference type="EMBL" id="DTAU01000100">
    <property type="protein sequence ID" value="HFQ79058.1"/>
    <property type="molecule type" value="Genomic_DNA"/>
</dbReference>